<keyword evidence="4" id="KW-1185">Reference proteome</keyword>
<dbReference type="InterPro" id="IPR024336">
    <property type="entry name" value="tRNA_splic_suSen54_N"/>
</dbReference>
<feature type="domain" description="tRNA-splicing endonuclease subunit Sen54 N-terminal" evidence="3">
    <location>
        <begin position="35"/>
        <end position="94"/>
    </location>
</feature>
<reference evidence="4" key="1">
    <citation type="journal article" date="2025" name="Foods">
        <title>Unveiling the Microbial Signatures of Arabica Coffee Cherries: Insights into Ripeness Specific Diversity, Functional Traits, and Implications for Quality and Safety.</title>
        <authorList>
            <consortium name="RefSeq"/>
            <person name="Tenea G.N."/>
            <person name="Cifuentes V."/>
            <person name="Reyes P."/>
            <person name="Cevallos-Vallejos M."/>
        </authorList>
    </citation>
    <scope>NUCLEOTIDE SEQUENCE [LARGE SCALE GENOMIC DNA]</scope>
</reference>
<dbReference type="Proteomes" id="UP001652660">
    <property type="component" value="Chromosome 6c"/>
</dbReference>
<evidence type="ECO:0000259" key="3">
    <source>
        <dbReference type="Pfam" id="PF12928"/>
    </source>
</evidence>
<keyword evidence="2" id="KW-0819">tRNA processing</keyword>
<evidence type="ECO:0000256" key="2">
    <source>
        <dbReference type="ARBA" id="ARBA00022694"/>
    </source>
</evidence>
<evidence type="ECO:0000256" key="1">
    <source>
        <dbReference type="ARBA" id="ARBA00005736"/>
    </source>
</evidence>
<dbReference type="PANTHER" id="PTHR21027">
    <property type="entry name" value="TRNA-SPLICING ENDONUCLEASE SUBUNIT SEN54"/>
    <property type="match status" value="1"/>
</dbReference>
<protein>
    <submittedName>
        <fullName evidence="5">Uncharacterized protein isoform X2</fullName>
    </submittedName>
</protein>
<dbReference type="GO" id="GO:0000214">
    <property type="term" value="C:tRNA-intron endonuclease complex"/>
    <property type="evidence" value="ECO:0007669"/>
    <property type="project" value="TreeGrafter"/>
</dbReference>
<comment type="similarity">
    <text evidence="1">Belongs to the SEN54 family.</text>
</comment>
<organism evidence="4 5">
    <name type="scientific">Coffea arabica</name>
    <name type="common">Arabian coffee</name>
    <dbReference type="NCBI Taxonomy" id="13443"/>
    <lineage>
        <taxon>Eukaryota</taxon>
        <taxon>Viridiplantae</taxon>
        <taxon>Streptophyta</taxon>
        <taxon>Embryophyta</taxon>
        <taxon>Tracheophyta</taxon>
        <taxon>Spermatophyta</taxon>
        <taxon>Magnoliopsida</taxon>
        <taxon>eudicotyledons</taxon>
        <taxon>Gunneridae</taxon>
        <taxon>Pentapetalae</taxon>
        <taxon>asterids</taxon>
        <taxon>lamiids</taxon>
        <taxon>Gentianales</taxon>
        <taxon>Rubiaceae</taxon>
        <taxon>Ixoroideae</taxon>
        <taxon>Gardenieae complex</taxon>
        <taxon>Bertiereae - Coffeeae clade</taxon>
        <taxon>Coffeeae</taxon>
        <taxon>Coffea</taxon>
    </lineage>
</organism>
<gene>
    <name evidence="5" type="primary">LOC113691878</name>
</gene>
<proteinExistence type="inferred from homology"/>
<accession>A0A6P6SKP0</accession>
<dbReference type="GeneID" id="113691878"/>
<sequence>MEAESWANFSETSDSEGCLDDLNDEENFYASGDIPKLQFRKDVSKARWIDDLEMAEVVERKGGMWTSTGIVRRGKIYCSIEETLFLAEIGALYLLDEDNTPFPLKYIYNKVQEKKNGFSWESFEAYKHLKALGYVVGRHGIPWTMKTDSSAQDSTDVNERVNGESRENFIITEMFHGMDINEVRPLFDVYPPNSKFKKSSPGTPCFILCLTSMQNMNPFSQALLL</sequence>
<dbReference type="RefSeq" id="XP_027066002.1">
    <property type="nucleotide sequence ID" value="XM_027210201.2"/>
</dbReference>
<evidence type="ECO:0000313" key="4">
    <source>
        <dbReference type="Proteomes" id="UP001652660"/>
    </source>
</evidence>
<dbReference type="AlphaFoldDB" id="A0A6P6SKP0"/>
<dbReference type="InterPro" id="IPR024337">
    <property type="entry name" value="tRNA_splic_suSen54"/>
</dbReference>
<evidence type="ECO:0000313" key="5">
    <source>
        <dbReference type="RefSeq" id="XP_027066002.1"/>
    </source>
</evidence>
<reference evidence="5" key="2">
    <citation type="submission" date="2025-08" db="UniProtKB">
        <authorList>
            <consortium name="RefSeq"/>
        </authorList>
    </citation>
    <scope>IDENTIFICATION</scope>
    <source>
        <tissue evidence="5">Leaves</tissue>
    </source>
</reference>
<name>A0A6P6SKP0_COFAR</name>
<dbReference type="GO" id="GO:0000379">
    <property type="term" value="P:tRNA-type intron splice site recognition and cleavage"/>
    <property type="evidence" value="ECO:0007669"/>
    <property type="project" value="TreeGrafter"/>
</dbReference>
<dbReference type="Pfam" id="PF12928">
    <property type="entry name" value="tRNA_int_end_N2"/>
    <property type="match status" value="1"/>
</dbReference>
<dbReference type="PANTHER" id="PTHR21027:SF1">
    <property type="entry name" value="TRNA-SPLICING ENDONUCLEASE SUBUNIT SEN54"/>
    <property type="match status" value="1"/>
</dbReference>